<organism evidence="2 3">
    <name type="scientific">Croceitalea dokdonensis DOKDO 023</name>
    <dbReference type="NCBI Taxonomy" id="1300341"/>
    <lineage>
        <taxon>Bacteria</taxon>
        <taxon>Pseudomonadati</taxon>
        <taxon>Bacteroidota</taxon>
        <taxon>Flavobacteriia</taxon>
        <taxon>Flavobacteriales</taxon>
        <taxon>Flavobacteriaceae</taxon>
        <taxon>Croceitalea</taxon>
    </lineage>
</organism>
<dbReference type="Proteomes" id="UP000050280">
    <property type="component" value="Unassembled WGS sequence"/>
</dbReference>
<gene>
    <name evidence="2" type="ORF">I595_2067</name>
</gene>
<dbReference type="EMBL" id="LDJX01000004">
    <property type="protein sequence ID" value="KPM31573.1"/>
    <property type="molecule type" value="Genomic_DNA"/>
</dbReference>
<dbReference type="Pfam" id="PF04240">
    <property type="entry name" value="Caroten_synth"/>
    <property type="match status" value="1"/>
</dbReference>
<keyword evidence="3" id="KW-1185">Reference proteome</keyword>
<protein>
    <submittedName>
        <fullName evidence="2">Putative membrane protein</fullName>
    </submittedName>
</protein>
<comment type="caution">
    <text evidence="2">The sequence shown here is derived from an EMBL/GenBank/DDBJ whole genome shotgun (WGS) entry which is preliminary data.</text>
</comment>
<feature type="transmembrane region" description="Helical" evidence="1">
    <location>
        <begin position="60"/>
        <end position="82"/>
    </location>
</feature>
<feature type="transmembrane region" description="Helical" evidence="1">
    <location>
        <begin position="33"/>
        <end position="53"/>
    </location>
</feature>
<name>A0A0P7AYR4_9FLAO</name>
<evidence type="ECO:0000313" key="2">
    <source>
        <dbReference type="EMBL" id="KPM31573.1"/>
    </source>
</evidence>
<dbReference type="OrthoDB" id="9811293at2"/>
<feature type="transmembrane region" description="Helical" evidence="1">
    <location>
        <begin position="165"/>
        <end position="182"/>
    </location>
</feature>
<evidence type="ECO:0000313" key="3">
    <source>
        <dbReference type="Proteomes" id="UP000050280"/>
    </source>
</evidence>
<feature type="transmembrane region" description="Helical" evidence="1">
    <location>
        <begin position="102"/>
        <end position="123"/>
    </location>
</feature>
<feature type="transmembrane region" description="Helical" evidence="1">
    <location>
        <begin position="7"/>
        <end position="27"/>
    </location>
</feature>
<dbReference type="STRING" id="1300341.I595_2067"/>
<keyword evidence="1" id="KW-0812">Transmembrane</keyword>
<keyword evidence="1" id="KW-0472">Membrane</keyword>
<proteinExistence type="predicted"/>
<dbReference type="RefSeq" id="WP_054559179.1">
    <property type="nucleotide sequence ID" value="NZ_LDJX01000004.1"/>
</dbReference>
<sequence length="211" mass="23930">MPKIQSQYLAIFVIWLFHISGMIGISFGDSEWFIGKSALNLTVSLLIFLLMFPVNSLKKWLLFAVFFFVGMFSEWLGVNYGLLFGDYTYGSNLGPKIDGVPLIIGAFWGILTFITAEVASLLGLKNWPKIFTAALLMVGLDFLMEKNAPVFDFWEFEGPVPIDNYIAWFLIGLFLQIILHYAKAGGNRLMSSHLYLAQLVFFLFFYVTAII</sequence>
<evidence type="ECO:0000256" key="1">
    <source>
        <dbReference type="SAM" id="Phobius"/>
    </source>
</evidence>
<dbReference type="AlphaFoldDB" id="A0A0P7AYR4"/>
<reference evidence="2 3" key="1">
    <citation type="submission" date="2015-09" db="EMBL/GenBank/DDBJ databases">
        <title>Genome sequence of the marine flavobacterium Croceitalea dokdonensis DOKDO 023 that contains proton- and sodium-pumping rhodopsins.</title>
        <authorList>
            <person name="Kwon S.-K."/>
            <person name="Lee H.K."/>
            <person name="Kwak M.-J."/>
            <person name="Kim J.F."/>
        </authorList>
    </citation>
    <scope>NUCLEOTIDE SEQUENCE [LARGE SCALE GENOMIC DNA]</scope>
    <source>
        <strain evidence="2 3">DOKDO 023</strain>
    </source>
</reference>
<keyword evidence="1" id="KW-1133">Transmembrane helix</keyword>
<accession>A0A0P7AYR4</accession>
<dbReference type="PANTHER" id="PTHR39419:SF1">
    <property type="entry name" value="SLL0814 PROTEIN"/>
    <property type="match status" value="1"/>
</dbReference>
<feature type="transmembrane region" description="Helical" evidence="1">
    <location>
        <begin position="130"/>
        <end position="145"/>
    </location>
</feature>
<dbReference type="InterPro" id="IPR007354">
    <property type="entry name" value="CruF-like"/>
</dbReference>
<dbReference type="PANTHER" id="PTHR39419">
    <property type="entry name" value="SLL0814 PROTEIN"/>
    <property type="match status" value="1"/>
</dbReference>
<feature type="transmembrane region" description="Helical" evidence="1">
    <location>
        <begin position="194"/>
        <end position="210"/>
    </location>
</feature>